<dbReference type="Pfam" id="PF00589">
    <property type="entry name" value="Phage_integrase"/>
    <property type="match status" value="1"/>
</dbReference>
<dbReference type="GO" id="GO:0051301">
    <property type="term" value="P:cell division"/>
    <property type="evidence" value="ECO:0007669"/>
    <property type="project" value="UniProtKB-KW"/>
</dbReference>
<evidence type="ECO:0000259" key="10">
    <source>
        <dbReference type="PROSITE" id="PS51900"/>
    </source>
</evidence>
<dbReference type="GO" id="GO:0007059">
    <property type="term" value="P:chromosome segregation"/>
    <property type="evidence" value="ECO:0007669"/>
    <property type="project" value="UniProtKB-KW"/>
</dbReference>
<dbReference type="InterPro" id="IPR002104">
    <property type="entry name" value="Integrase_catalytic"/>
</dbReference>
<dbReference type="InterPro" id="IPR010998">
    <property type="entry name" value="Integrase_recombinase_N"/>
</dbReference>
<dbReference type="PANTHER" id="PTHR30349">
    <property type="entry name" value="PHAGE INTEGRASE-RELATED"/>
    <property type="match status" value="1"/>
</dbReference>
<dbReference type="InterPro" id="IPR011010">
    <property type="entry name" value="DNA_brk_join_enz"/>
</dbReference>
<evidence type="ECO:0000256" key="5">
    <source>
        <dbReference type="ARBA" id="ARBA00022908"/>
    </source>
</evidence>
<evidence type="ECO:0000256" key="7">
    <source>
        <dbReference type="ARBA" id="ARBA00023172"/>
    </source>
</evidence>
<dbReference type="PANTHER" id="PTHR30349:SF77">
    <property type="entry name" value="TYROSINE RECOMBINASE XERC"/>
    <property type="match status" value="1"/>
</dbReference>
<organism evidence="11">
    <name type="scientific">freshwater metagenome</name>
    <dbReference type="NCBI Taxonomy" id="449393"/>
    <lineage>
        <taxon>unclassified sequences</taxon>
        <taxon>metagenomes</taxon>
        <taxon>ecological metagenomes</taxon>
    </lineage>
</organism>
<evidence type="ECO:0000256" key="4">
    <source>
        <dbReference type="ARBA" id="ARBA00022829"/>
    </source>
</evidence>
<dbReference type="InterPro" id="IPR050090">
    <property type="entry name" value="Tyrosine_recombinase_XerCD"/>
</dbReference>
<reference evidence="11" key="1">
    <citation type="submission" date="2020-05" db="EMBL/GenBank/DDBJ databases">
        <authorList>
            <person name="Chiriac C."/>
            <person name="Salcher M."/>
            <person name="Ghai R."/>
            <person name="Kavagutti S V."/>
        </authorList>
    </citation>
    <scope>NUCLEOTIDE SEQUENCE</scope>
</reference>
<dbReference type="Pfam" id="PF02899">
    <property type="entry name" value="Phage_int_SAM_1"/>
    <property type="match status" value="1"/>
</dbReference>
<dbReference type="InterPro" id="IPR013762">
    <property type="entry name" value="Integrase-like_cat_sf"/>
</dbReference>
<keyword evidence="3" id="KW-0132">Cell division</keyword>
<dbReference type="SUPFAM" id="SSF56349">
    <property type="entry name" value="DNA breaking-rejoining enzymes"/>
    <property type="match status" value="1"/>
</dbReference>
<evidence type="ECO:0000256" key="1">
    <source>
        <dbReference type="ARBA" id="ARBA00004496"/>
    </source>
</evidence>
<dbReference type="Gene3D" id="1.10.150.130">
    <property type="match status" value="1"/>
</dbReference>
<dbReference type="InterPro" id="IPR004107">
    <property type="entry name" value="Integrase_SAM-like_N"/>
</dbReference>
<proteinExistence type="inferred from homology"/>
<dbReference type="InterPro" id="IPR044068">
    <property type="entry name" value="CB"/>
</dbReference>
<name>A0A6J7FLW0_9ZZZZ</name>
<dbReference type="GO" id="GO:0005737">
    <property type="term" value="C:cytoplasm"/>
    <property type="evidence" value="ECO:0007669"/>
    <property type="project" value="UniProtKB-SubCell"/>
</dbReference>
<keyword evidence="7" id="KW-0233">DNA recombination</keyword>
<evidence type="ECO:0000256" key="8">
    <source>
        <dbReference type="ARBA" id="ARBA00023306"/>
    </source>
</evidence>
<comment type="subcellular location">
    <subcellularLocation>
        <location evidence="1">Cytoplasm</location>
    </subcellularLocation>
</comment>
<dbReference type="EMBL" id="CAFBLP010000147">
    <property type="protein sequence ID" value="CAB4896466.1"/>
    <property type="molecule type" value="Genomic_DNA"/>
</dbReference>
<dbReference type="HAMAP" id="MF_01808">
    <property type="entry name" value="Recomb_XerC_XerD"/>
    <property type="match status" value="1"/>
</dbReference>
<feature type="domain" description="Tyr recombinase" evidence="9">
    <location>
        <begin position="120"/>
        <end position="300"/>
    </location>
</feature>
<keyword evidence="5" id="KW-0229">DNA integration</keyword>
<keyword evidence="4" id="KW-0159">Chromosome partition</keyword>
<accession>A0A6J7FLW0</accession>
<dbReference type="GO" id="GO:0006310">
    <property type="term" value="P:DNA recombination"/>
    <property type="evidence" value="ECO:0007669"/>
    <property type="project" value="UniProtKB-KW"/>
</dbReference>
<dbReference type="InterPro" id="IPR023009">
    <property type="entry name" value="Tyrosine_recombinase_XerC/XerD"/>
</dbReference>
<keyword evidence="6" id="KW-0238">DNA-binding</keyword>
<dbReference type="PROSITE" id="PS51900">
    <property type="entry name" value="CB"/>
    <property type="match status" value="1"/>
</dbReference>
<gene>
    <name evidence="11" type="ORF">UFOPK3376_03180</name>
</gene>
<sequence>MRGRTVEADAVGRTPASSAWHIDEFAASLTSSADNTVLAYRSDIEGFVDWTERLGLEGPAGVDRMVLRRYVAYLTTREFARRTIARKVAGLRRYFGWLRRSGHLALDPSTSLHAPGGQGRLPRVLSTSDIGQLLDADPDDDEPVWRRQRDDAVLELLYGSGVRVSELCGLDVDSIDLAGSAASVWGKGGKERRVPLSQPASDALTRWLRVRREVLAGHAGAALFGNERGNRLSPRDVRRILDRRSPVPTHPHALRHSFATHLLDGGADLRAVQELLGHSDVATTQRYTHVSKERLRTVYSETHPRA</sequence>
<dbReference type="AlphaFoldDB" id="A0A6J7FLW0"/>
<evidence type="ECO:0000256" key="6">
    <source>
        <dbReference type="ARBA" id="ARBA00023125"/>
    </source>
</evidence>
<evidence type="ECO:0000259" key="9">
    <source>
        <dbReference type="PROSITE" id="PS51898"/>
    </source>
</evidence>
<evidence type="ECO:0000313" key="11">
    <source>
        <dbReference type="EMBL" id="CAB4896466.1"/>
    </source>
</evidence>
<dbReference type="Gene3D" id="1.10.443.10">
    <property type="entry name" value="Intergrase catalytic core"/>
    <property type="match status" value="1"/>
</dbReference>
<keyword evidence="8" id="KW-0131">Cell cycle</keyword>
<evidence type="ECO:0000256" key="3">
    <source>
        <dbReference type="ARBA" id="ARBA00022618"/>
    </source>
</evidence>
<protein>
    <submittedName>
        <fullName evidence="11">Unannotated protein</fullName>
    </submittedName>
</protein>
<dbReference type="SUPFAM" id="SSF47823">
    <property type="entry name" value="lambda integrase-like, N-terminal domain"/>
    <property type="match status" value="1"/>
</dbReference>
<dbReference type="PROSITE" id="PS51898">
    <property type="entry name" value="TYR_RECOMBINASE"/>
    <property type="match status" value="1"/>
</dbReference>
<dbReference type="CDD" id="cd00798">
    <property type="entry name" value="INT_XerDC_C"/>
    <property type="match status" value="1"/>
</dbReference>
<dbReference type="GO" id="GO:0003677">
    <property type="term" value="F:DNA binding"/>
    <property type="evidence" value="ECO:0007669"/>
    <property type="project" value="UniProtKB-KW"/>
</dbReference>
<dbReference type="GO" id="GO:0015074">
    <property type="term" value="P:DNA integration"/>
    <property type="evidence" value="ECO:0007669"/>
    <property type="project" value="UniProtKB-KW"/>
</dbReference>
<evidence type="ECO:0000256" key="2">
    <source>
        <dbReference type="ARBA" id="ARBA00022490"/>
    </source>
</evidence>
<feature type="domain" description="Core-binding (CB)" evidence="10">
    <location>
        <begin position="16"/>
        <end position="99"/>
    </location>
</feature>
<keyword evidence="2" id="KW-0963">Cytoplasm</keyword>